<organism evidence="6 7">
    <name type="scientific">Cephalotus follicularis</name>
    <name type="common">Albany pitcher plant</name>
    <dbReference type="NCBI Taxonomy" id="3775"/>
    <lineage>
        <taxon>Eukaryota</taxon>
        <taxon>Viridiplantae</taxon>
        <taxon>Streptophyta</taxon>
        <taxon>Embryophyta</taxon>
        <taxon>Tracheophyta</taxon>
        <taxon>Spermatophyta</taxon>
        <taxon>Magnoliopsida</taxon>
        <taxon>eudicotyledons</taxon>
        <taxon>Gunneridae</taxon>
        <taxon>Pentapetalae</taxon>
        <taxon>rosids</taxon>
        <taxon>fabids</taxon>
        <taxon>Oxalidales</taxon>
        <taxon>Cephalotaceae</taxon>
        <taxon>Cephalotus</taxon>
    </lineage>
</organism>
<gene>
    <name evidence="6" type="ORF">CFOL_v3_30007</name>
</gene>
<dbReference type="GO" id="GO:1990904">
    <property type="term" value="C:ribonucleoprotein complex"/>
    <property type="evidence" value="ECO:0007669"/>
    <property type="project" value="TreeGrafter"/>
</dbReference>
<evidence type="ECO:0000259" key="5">
    <source>
        <dbReference type="PROSITE" id="PS50177"/>
    </source>
</evidence>
<dbReference type="STRING" id="3775.A0A1Q3D269"/>
<dbReference type="InterPro" id="IPR039539">
    <property type="entry name" value="Ras_GTPase_bind_prot"/>
</dbReference>
<dbReference type="InterPro" id="IPR035979">
    <property type="entry name" value="RBD_domain_sf"/>
</dbReference>
<evidence type="ECO:0000256" key="3">
    <source>
        <dbReference type="SAM" id="MobiDB-lite"/>
    </source>
</evidence>
<dbReference type="InterPro" id="IPR018222">
    <property type="entry name" value="Nuclear_transport_factor_2_euk"/>
</dbReference>
<dbReference type="InParanoid" id="A0A1Q3D269"/>
<dbReference type="PANTHER" id="PTHR10693">
    <property type="entry name" value="RAS GTPASE-ACTIVATING PROTEIN-BINDING PROTEIN"/>
    <property type="match status" value="1"/>
</dbReference>
<dbReference type="AlphaFoldDB" id="A0A1Q3D269"/>
<dbReference type="CDD" id="cd00780">
    <property type="entry name" value="NTF2"/>
    <property type="match status" value="1"/>
</dbReference>
<dbReference type="EMBL" id="BDDD01003965">
    <property type="protein sequence ID" value="GAV86577.1"/>
    <property type="molecule type" value="Genomic_DNA"/>
</dbReference>
<feature type="region of interest" description="Disordered" evidence="3">
    <location>
        <begin position="389"/>
        <end position="471"/>
    </location>
</feature>
<feature type="compositionally biased region" description="Basic and acidic residues" evidence="3">
    <location>
        <begin position="429"/>
        <end position="438"/>
    </location>
</feature>
<keyword evidence="7" id="KW-1185">Reference proteome</keyword>
<feature type="domain" description="NTF2" evidence="5">
    <location>
        <begin position="14"/>
        <end position="128"/>
    </location>
</feature>
<evidence type="ECO:0000259" key="4">
    <source>
        <dbReference type="PROSITE" id="PS50102"/>
    </source>
</evidence>
<feature type="compositionally biased region" description="Polar residues" evidence="3">
    <location>
        <begin position="262"/>
        <end position="285"/>
    </location>
</feature>
<evidence type="ECO:0000256" key="1">
    <source>
        <dbReference type="ARBA" id="ARBA00022884"/>
    </source>
</evidence>
<dbReference type="InterPro" id="IPR012677">
    <property type="entry name" value="Nucleotide-bd_a/b_plait_sf"/>
</dbReference>
<accession>A0A1Q3D269</accession>
<evidence type="ECO:0000256" key="2">
    <source>
        <dbReference type="PROSITE-ProRule" id="PRU00176"/>
    </source>
</evidence>
<dbReference type="Pfam" id="PF00076">
    <property type="entry name" value="RRM_1"/>
    <property type="match status" value="1"/>
</dbReference>
<evidence type="ECO:0000313" key="7">
    <source>
        <dbReference type="Proteomes" id="UP000187406"/>
    </source>
</evidence>
<feature type="compositionally biased region" description="Polar residues" evidence="3">
    <location>
        <begin position="460"/>
        <end position="471"/>
    </location>
</feature>
<dbReference type="Gene3D" id="3.30.70.330">
    <property type="match status" value="1"/>
</dbReference>
<dbReference type="GO" id="GO:0005829">
    <property type="term" value="C:cytosol"/>
    <property type="evidence" value="ECO:0007669"/>
    <property type="project" value="TreeGrafter"/>
</dbReference>
<dbReference type="SUPFAM" id="SSF54427">
    <property type="entry name" value="NTF2-like"/>
    <property type="match status" value="1"/>
</dbReference>
<dbReference type="InterPro" id="IPR032710">
    <property type="entry name" value="NTF2-like_dom_sf"/>
</dbReference>
<dbReference type="SUPFAM" id="SSF54928">
    <property type="entry name" value="RNA-binding domain, RBD"/>
    <property type="match status" value="1"/>
</dbReference>
<reference evidence="7" key="1">
    <citation type="submission" date="2016-04" db="EMBL/GenBank/DDBJ databases">
        <title>Cephalotus genome sequencing.</title>
        <authorList>
            <person name="Fukushima K."/>
            <person name="Hasebe M."/>
            <person name="Fang X."/>
        </authorList>
    </citation>
    <scope>NUCLEOTIDE SEQUENCE [LARGE SCALE GENOMIC DNA]</scope>
    <source>
        <strain evidence="7">cv. St1</strain>
    </source>
</reference>
<dbReference type="Pfam" id="PF02136">
    <property type="entry name" value="NTF2"/>
    <property type="match status" value="1"/>
</dbReference>
<proteinExistence type="predicted"/>
<sequence length="471" mass="52173">MATPFPIPVTAAQVGTYFVGQYYQVLQHQPDFVHQFYSDASTMLRIDGNTRETATTMLQIHALVMALNYTGVEIKTAHSLESWNAGVLVMVTGSVQVKNFSGRRKFVETFFLAPQDKGYFVLNDIFHFVDEELVHHHPAVFLASSNLDSRVHVSTMIQEPVGNYMLGGEIQAREFVSPADVNEIGPNDNYNFPEQQLQQLPESENILDEKSSEEVNGSVQDTVNALHDHLPTSVDEPVGEPLKRTYASILRVAKGSAPPVSPQSSVNRNVSPSSEWNHTPQTSTLQSTALTDAMERSGRDAMQDFSALEEEDEIKSVYVKNILPMMSESEIEEEFKKFGKIKPDGVVIRSRKDIGVCYAFVEFEDMTGVHNAVKAASAQVAGRQVYIEERRPNSNIPSRGGRGRGRGRGSYPTDVPRGRFVARSFGRGSGHDGGDRNYHGPSGNGYYRPGPRQDRGFSGHQVSRSGQNLSE</sequence>
<dbReference type="Proteomes" id="UP000187406">
    <property type="component" value="Unassembled WGS sequence"/>
</dbReference>
<name>A0A1Q3D269_CEPFO</name>
<feature type="region of interest" description="Disordered" evidence="3">
    <location>
        <begin position="255"/>
        <end position="285"/>
    </location>
</feature>
<dbReference type="GO" id="GO:0003729">
    <property type="term" value="F:mRNA binding"/>
    <property type="evidence" value="ECO:0007669"/>
    <property type="project" value="TreeGrafter"/>
</dbReference>
<dbReference type="OrthoDB" id="339151at2759"/>
<dbReference type="InterPro" id="IPR002075">
    <property type="entry name" value="NTF2_dom"/>
</dbReference>
<protein>
    <submittedName>
        <fullName evidence="6">NTF2 domain-containing protein/RRM_6 domain-containing protein</fullName>
    </submittedName>
</protein>
<dbReference type="PROSITE" id="PS50177">
    <property type="entry name" value="NTF2_DOMAIN"/>
    <property type="match status" value="1"/>
</dbReference>
<dbReference type="PROSITE" id="PS50102">
    <property type="entry name" value="RRM"/>
    <property type="match status" value="1"/>
</dbReference>
<dbReference type="InterPro" id="IPR000504">
    <property type="entry name" value="RRM_dom"/>
</dbReference>
<dbReference type="FunFam" id="3.10.450.50:FF:000003">
    <property type="entry name" value="Nuclear transport factor 2 family protein"/>
    <property type="match status" value="1"/>
</dbReference>
<dbReference type="CDD" id="cd00590">
    <property type="entry name" value="RRM_SF"/>
    <property type="match status" value="1"/>
</dbReference>
<feature type="domain" description="RRM" evidence="4">
    <location>
        <begin position="315"/>
        <end position="392"/>
    </location>
</feature>
<dbReference type="Gene3D" id="3.10.450.50">
    <property type="match status" value="1"/>
</dbReference>
<keyword evidence="1 2" id="KW-0694">RNA-binding</keyword>
<evidence type="ECO:0000313" key="6">
    <source>
        <dbReference type="EMBL" id="GAV86577.1"/>
    </source>
</evidence>
<comment type="caution">
    <text evidence="6">The sequence shown here is derived from an EMBL/GenBank/DDBJ whole genome shotgun (WGS) entry which is preliminary data.</text>
</comment>
<dbReference type="PANTHER" id="PTHR10693:SF58">
    <property type="entry name" value="OS02G0131700 PROTEIN"/>
    <property type="match status" value="1"/>
</dbReference>
<dbReference type="SMART" id="SM00360">
    <property type="entry name" value="RRM"/>
    <property type="match status" value="1"/>
</dbReference>